<keyword evidence="2" id="KW-1185">Reference proteome</keyword>
<protein>
    <submittedName>
        <fullName evidence="1">Uncharacterized protein</fullName>
    </submittedName>
</protein>
<evidence type="ECO:0000313" key="2">
    <source>
        <dbReference type="Proteomes" id="UP001500102"/>
    </source>
</evidence>
<evidence type="ECO:0000313" key="1">
    <source>
        <dbReference type="EMBL" id="GAA2136624.1"/>
    </source>
</evidence>
<accession>A0ABP5KSY8</accession>
<gene>
    <name evidence="1" type="ORF">GCM10009825_22030</name>
</gene>
<dbReference type="RefSeq" id="WP_344365431.1">
    <property type="nucleotide sequence ID" value="NZ_BAAAQB010000030.1"/>
</dbReference>
<sequence>MDSTKIVAAVFGSGRVSAFLVAVVKGTAARQRFGNVSLKEQRNEA</sequence>
<reference evidence="2" key="1">
    <citation type="journal article" date="2019" name="Int. J. Syst. Evol. Microbiol.">
        <title>The Global Catalogue of Microorganisms (GCM) 10K type strain sequencing project: providing services to taxonomists for standard genome sequencing and annotation.</title>
        <authorList>
            <consortium name="The Broad Institute Genomics Platform"/>
            <consortium name="The Broad Institute Genome Sequencing Center for Infectious Disease"/>
            <person name="Wu L."/>
            <person name="Ma J."/>
        </authorList>
    </citation>
    <scope>NUCLEOTIDE SEQUENCE [LARGE SCALE GENOMIC DNA]</scope>
    <source>
        <strain evidence="2">JCM 15921</strain>
    </source>
</reference>
<proteinExistence type="predicted"/>
<comment type="caution">
    <text evidence="1">The sequence shown here is derived from an EMBL/GenBank/DDBJ whole genome shotgun (WGS) entry which is preliminary data.</text>
</comment>
<dbReference type="Proteomes" id="UP001500102">
    <property type="component" value="Unassembled WGS sequence"/>
</dbReference>
<organism evidence="1 2">
    <name type="scientific">Arthrobacter humicola</name>
    <dbReference type="NCBI Taxonomy" id="409291"/>
    <lineage>
        <taxon>Bacteria</taxon>
        <taxon>Bacillati</taxon>
        <taxon>Actinomycetota</taxon>
        <taxon>Actinomycetes</taxon>
        <taxon>Micrococcales</taxon>
        <taxon>Micrococcaceae</taxon>
        <taxon>Arthrobacter</taxon>
    </lineage>
</organism>
<dbReference type="EMBL" id="BAAAQB010000030">
    <property type="protein sequence ID" value="GAA2136624.1"/>
    <property type="molecule type" value="Genomic_DNA"/>
</dbReference>
<name>A0ABP5KSY8_9MICC</name>